<feature type="compositionally biased region" description="Low complexity" evidence="1">
    <location>
        <begin position="1748"/>
        <end position="1757"/>
    </location>
</feature>
<feature type="region of interest" description="Disordered" evidence="1">
    <location>
        <begin position="1"/>
        <end position="27"/>
    </location>
</feature>
<dbReference type="Pfam" id="PF01504">
    <property type="entry name" value="PIP5K"/>
    <property type="match status" value="1"/>
</dbReference>
<feature type="compositionally biased region" description="Basic residues" evidence="1">
    <location>
        <begin position="1931"/>
        <end position="1945"/>
    </location>
</feature>
<feature type="region of interest" description="Disordered" evidence="1">
    <location>
        <begin position="1867"/>
        <end position="1902"/>
    </location>
</feature>
<feature type="compositionally biased region" description="Polar residues" evidence="1">
    <location>
        <begin position="1"/>
        <end position="12"/>
    </location>
</feature>
<feature type="region of interest" description="Disordered" evidence="1">
    <location>
        <begin position="315"/>
        <end position="364"/>
    </location>
</feature>
<protein>
    <submittedName>
        <fullName evidence="3">Phosphatidylinositol 5-phosphate 4-kinase type-2 alpha</fullName>
    </submittedName>
</protein>
<feature type="compositionally biased region" description="Low complexity" evidence="1">
    <location>
        <begin position="2277"/>
        <end position="2290"/>
    </location>
</feature>
<feature type="region of interest" description="Disordered" evidence="1">
    <location>
        <begin position="760"/>
        <end position="784"/>
    </location>
</feature>
<feature type="region of interest" description="Disordered" evidence="1">
    <location>
        <begin position="1052"/>
        <end position="1083"/>
    </location>
</feature>
<feature type="compositionally biased region" description="Polar residues" evidence="1">
    <location>
        <begin position="418"/>
        <end position="428"/>
    </location>
</feature>
<feature type="compositionally biased region" description="Polar residues" evidence="1">
    <location>
        <begin position="2214"/>
        <end position="2224"/>
    </location>
</feature>
<feature type="compositionally biased region" description="Polar residues" evidence="1">
    <location>
        <begin position="2194"/>
        <end position="2205"/>
    </location>
</feature>
<feature type="compositionally biased region" description="Basic and acidic residues" evidence="1">
    <location>
        <begin position="1186"/>
        <end position="1203"/>
    </location>
</feature>
<accession>A0A9P6FXL8</accession>
<name>A0A9P6FXL8_9FUNG</name>
<feature type="compositionally biased region" description="Low complexity" evidence="1">
    <location>
        <begin position="78"/>
        <end position="87"/>
    </location>
</feature>
<evidence type="ECO:0000313" key="4">
    <source>
        <dbReference type="Proteomes" id="UP000780801"/>
    </source>
</evidence>
<feature type="compositionally biased region" description="Low complexity" evidence="1">
    <location>
        <begin position="1705"/>
        <end position="1726"/>
    </location>
</feature>
<feature type="compositionally biased region" description="Low complexity" evidence="1">
    <location>
        <begin position="1776"/>
        <end position="1785"/>
    </location>
</feature>
<feature type="compositionally biased region" description="Low complexity" evidence="1">
    <location>
        <begin position="2437"/>
        <end position="2453"/>
    </location>
</feature>
<feature type="region of interest" description="Disordered" evidence="1">
    <location>
        <begin position="652"/>
        <end position="705"/>
    </location>
</feature>
<feature type="compositionally biased region" description="Polar residues" evidence="1">
    <location>
        <begin position="2294"/>
        <end position="2319"/>
    </location>
</feature>
<evidence type="ECO:0000259" key="2">
    <source>
        <dbReference type="Pfam" id="PF01504"/>
    </source>
</evidence>
<feature type="region of interest" description="Disordered" evidence="1">
    <location>
        <begin position="1606"/>
        <end position="1630"/>
    </location>
</feature>
<proteinExistence type="predicted"/>
<feature type="region of interest" description="Disordered" evidence="1">
    <location>
        <begin position="1987"/>
        <end position="2096"/>
    </location>
</feature>
<feature type="compositionally biased region" description="Polar residues" evidence="1">
    <location>
        <begin position="439"/>
        <end position="456"/>
    </location>
</feature>
<feature type="domain" description="PIPK" evidence="2">
    <location>
        <begin position="1343"/>
        <end position="1501"/>
    </location>
</feature>
<feature type="compositionally biased region" description="Low complexity" evidence="1">
    <location>
        <begin position="760"/>
        <end position="771"/>
    </location>
</feature>
<feature type="region of interest" description="Disordered" evidence="1">
    <location>
        <begin position="412"/>
        <end position="514"/>
    </location>
</feature>
<sequence>MTRLTGPTSAAVGSTELAAGSGVTASRTAIKILTPGKGSFRRDRRPRVPLEIRMGARADEPFHPSYTTPIPSRARSNQSPPQQPQQQDTIPIDAETRWRDHHLKRQWAQSVLIESLEPPMSRHLRYSIKSVLHFTSLGPEMMDLKAVAQGGVAGNLGAFMNMTPTAAPTRPTFSMLKSTAPSMPGLVSTTHIPPVGATTSATLPGSNSGSGVIKSASGEHVLHPHQKDTFANTGRSDLRNNMWEDLQSGTHARPSVLRAGSTVASPTSTGGMLIKLTSPSNSSSAVATPLEPALPILDAFTTRSNLNLVGGRLNDSGRGLRVHTASSSSELPSPVNETEMAGSVPMSESKPSRGRGRSMSASFSSSPIVVRGFNSSMSPGSASAYPSRLASTAEDEAEVESIGDLRERSFVNGKSKAVESQSRQQESGFSGIRGGVVNEPSSSKIVSSLEPSSQPKYTVHPSSAPHVQDPKAPKTLLLNSETSMTPEEKELPQTPQQEQQSQPPSPTLSQSRSSRIWGQVRRAVNFRGHAGGGKGGTIYQVTAIGSKGPGRFSLSDTHLPSPSFSSASKTTSAMVMATSAASSTTAPKLYRQGMPSLSSSVLSLLKEDRDMEVIGPSQSALGTNTPVQDTTSSVMMGLNNQQEQLPASIPIASDSQIHGDGPDKSPVLSPPSTFTGIAAHLSRATATGATDRTPIGNEDEASLGTADNALGSHKIHTLTAFETPPETAPSSPVQATHFSTSPSASSLVTASLATNLTAYRSNGSSHSNRNSTCSNSSAHSIPDLAKRSSIKSPVVVAKVTTTEFKVGQFMYTGKGAQSRPLSSLSLSSFSSSTSASSSKHTRAVDGKIDEEGRSQAVDIVNSSQRNSLLSLSEETKEMTIQELGFRSDYFSTPNAQERNNLQAALLAVVSTSAPTTTSAPSLLPLPLEPLEGIDDVSEGQFVGSVSSSRVEPLQQPKQTRPRGYSYWGLFSSSKEHLPNNQQSLDAGHVKGPSTASLKAIAGEAEVQSPLKVSQPNNDPSLTLPVSATVSATTTHPTAATDALLALSPTKMVRSASSGGGSSSGTNYSLAGMMNDPSKQDRRRSALSFGGYFSGSSATASETNTKRESMSLQDHSDVAGGHLTTGQSTGLADGEVIHMRRTSLYEKSSFTAIAATTATASGSNASTTTGLELHSLLARSSGTNGVETEKSRKGETDSAEVCKREDSSLGASVTVRGGKTGMDRLQAAKRMVTPLKITPLLLSGVTSAPSPSVLFHHPHLQHLHQQHQQNPSTPQSATMPLPMAMPRSLFATLDRHFFITDQVHEWNIPTYGRVRLTDHAPVAFQVIRELFNYTLSDMDEALSQPMTVMKTPGKSDAIFFASHNHGRFLLKTLRGSEPTHLLAFLTEYMAHVQKYPNTLLPRYLGMYTFEKLAGAKLMNHDGSDRDAALSGIGGIIGAGPGATTNTSTAQHLHLNGTLLSGRDDGIPSKITVVVLANVFDTPNLVHERYDFKGSTVGRRTLSATTPAAASATSGAGAGGVNGAVPQTPLTAGLRPRESLFDFAKPRKSTELEPSIQEFPRRSENELRMGVGVGSGQNSQGSWYRPSSLWSFSLPDQVHQAQANFPLPSASATTSTSTSTSTTQQPQDASQDIDISHLTLKEMDFQNRILTGETQLIHIGAERRAELLAQLEEDTALLRRNDIMIGIRIVPKVVAKPSSHFDLESIPSWSGPSSPRLSRSSRGGGSDADNSDYSDYDDTDEDDDGDKLSDISSLSGLSSHFEMQTRRDQRRRKRRLASSRSNSTLSSIRDEELHHQRQHKPILEALEKFWTMSMMNLSDALSPERLVHLKHVIREKAQDTLRDIYYFGEDIVSPLASSTTAAGITVAAARRRKNSLSSGRKEPRQRRRTSQPYGGGANLELDSQRERSLSEDIAILNKCADDDDEHNDASTQKHWRGLQRGLGKRGSKSGSVEHRTGSGLHKSSSSSSKMVMLAEAEAGEEGIDLDTFQTVRYKPRGNSRSGTDGLPATSLPIKSLRPRTLTGASTGGSAKAPVNNWGLEDEKNDLHPHPQSTLQGQRQSLFQNLQQSDLPQKQDPHSTPLPSSHGLPSLEQQSWSQGVESEGLQGEFEAIYYFGLIDILQKYTFTKRIERGIKGALLSTGIGGGGGTPMTPTTSSGSFFSSHGASGNSHPGRAASMSFYQLLPYATASEPALPLSPSTGLASSSMSQDKDGHQFLSASPPSNATPLSVLLEDPTASSTEMATVSHGQVRRRNSRQRSSSDAVAVSSLASGTLGTAVRTEGLSTTGESTELGQGSLGSNPSTGPLDNHQPASGVSSIQPQSHRQHLLHRYQPNTSTASTSSSAGPRLSGTSAFSRSASGSRFSHISQTSSNSGSGHGHSSGSGSHVSSHLGQHSQGPSQGHHQVPSHHSTHGQHVSRGPSTHSNTGLREREASNSSVIGTSSGATTASSGTAASSNRQSAASMPSEFSGSSVLQQQQQQLQSHTYLSQMPQHAEVSVEEPGRYAERLV</sequence>
<comment type="caution">
    <text evidence="3">The sequence shown here is derived from an EMBL/GenBank/DDBJ whole genome shotgun (WGS) entry which is preliminary data.</text>
</comment>
<dbReference type="InterPro" id="IPR002498">
    <property type="entry name" value="PInositol-4-P-4/5-kinase_core"/>
</dbReference>
<feature type="compositionally biased region" description="Polar residues" evidence="1">
    <location>
        <begin position="65"/>
        <end position="77"/>
    </location>
</feature>
<feature type="compositionally biased region" description="Acidic residues" evidence="1">
    <location>
        <begin position="1727"/>
        <end position="1743"/>
    </location>
</feature>
<evidence type="ECO:0000313" key="3">
    <source>
        <dbReference type="EMBL" id="KAF9582560.1"/>
    </source>
</evidence>
<dbReference type="InterPro" id="IPR023610">
    <property type="entry name" value="PInositol-4/5-P-5/4-kinase"/>
</dbReference>
<feature type="compositionally biased region" description="Polar residues" evidence="1">
    <location>
        <begin position="2048"/>
        <end position="2069"/>
    </location>
</feature>
<dbReference type="PANTHER" id="PTHR23086:SF8">
    <property type="entry name" value="PHOSPHATIDYLINOSITOL 5-PHOSPHATE 4-KINASE, ISOFORM A"/>
    <property type="match status" value="1"/>
</dbReference>
<dbReference type="GO" id="GO:0016308">
    <property type="term" value="F:1-phosphatidylinositol-4-phosphate 5-kinase activity"/>
    <property type="evidence" value="ECO:0007669"/>
    <property type="project" value="TreeGrafter"/>
</dbReference>
<feature type="region of interest" description="Disordered" evidence="1">
    <location>
        <begin position="1096"/>
        <end position="1119"/>
    </location>
</feature>
<feature type="region of interest" description="Disordered" evidence="1">
    <location>
        <begin position="52"/>
        <end position="89"/>
    </location>
</feature>
<evidence type="ECO:0000256" key="1">
    <source>
        <dbReference type="SAM" id="MobiDB-lite"/>
    </source>
</evidence>
<dbReference type="InterPro" id="IPR027484">
    <property type="entry name" value="PInositol-4-P-5-kinase_N"/>
</dbReference>
<dbReference type="Gene3D" id="3.30.810.10">
    <property type="entry name" value="2-Layer Sandwich"/>
    <property type="match status" value="2"/>
</dbReference>
<dbReference type="EMBL" id="JAABOA010001006">
    <property type="protein sequence ID" value="KAF9582560.1"/>
    <property type="molecule type" value="Genomic_DNA"/>
</dbReference>
<dbReference type="GO" id="GO:0005886">
    <property type="term" value="C:plasma membrane"/>
    <property type="evidence" value="ECO:0007669"/>
    <property type="project" value="TreeGrafter"/>
</dbReference>
<dbReference type="Proteomes" id="UP000780801">
    <property type="component" value="Unassembled WGS sequence"/>
</dbReference>
<dbReference type="Gene3D" id="3.30.800.10">
    <property type="entry name" value="Phosphatidylinositol Phosphate Kinase II Beta"/>
    <property type="match status" value="1"/>
</dbReference>
<feature type="compositionally biased region" description="Polar residues" evidence="1">
    <location>
        <begin position="2233"/>
        <end position="2244"/>
    </location>
</feature>
<feature type="compositionally biased region" description="Low complexity" evidence="1">
    <location>
        <begin position="2379"/>
        <end position="2401"/>
    </location>
</feature>
<reference evidence="3" key="1">
    <citation type="journal article" date="2020" name="Fungal Divers.">
        <title>Resolving the Mortierellaceae phylogeny through synthesis of multi-gene phylogenetics and phylogenomics.</title>
        <authorList>
            <person name="Vandepol N."/>
            <person name="Liber J."/>
            <person name="Desiro A."/>
            <person name="Na H."/>
            <person name="Kennedy M."/>
            <person name="Barry K."/>
            <person name="Grigoriev I.V."/>
            <person name="Miller A.N."/>
            <person name="O'Donnell K."/>
            <person name="Stajich J.E."/>
            <person name="Bonito G."/>
        </authorList>
    </citation>
    <scope>NUCLEOTIDE SEQUENCE</scope>
    <source>
        <strain evidence="3">KOD1015</strain>
    </source>
</reference>
<feature type="region of interest" description="Disordered" evidence="1">
    <location>
        <begin position="1919"/>
        <end position="1967"/>
    </location>
</feature>
<feature type="compositionally biased region" description="Basic residues" evidence="1">
    <location>
        <begin position="1766"/>
        <end position="1775"/>
    </location>
</feature>
<feature type="compositionally biased region" description="Low complexity" evidence="1">
    <location>
        <begin position="2332"/>
        <end position="2371"/>
    </location>
</feature>
<feature type="compositionally biased region" description="Low complexity" evidence="1">
    <location>
        <begin position="492"/>
        <end position="514"/>
    </location>
</feature>
<feature type="compositionally biased region" description="Low complexity" evidence="1">
    <location>
        <begin position="2254"/>
        <end position="2268"/>
    </location>
</feature>
<gene>
    <name evidence="3" type="primary">PIP4K2A</name>
    <name evidence="3" type="ORF">BGW38_000058</name>
</gene>
<dbReference type="SUPFAM" id="SSF56104">
    <property type="entry name" value="SAICAR synthase-like"/>
    <property type="match status" value="2"/>
</dbReference>
<dbReference type="OrthoDB" id="20783at2759"/>
<feature type="region of interest" description="Disordered" evidence="1">
    <location>
        <begin position="1700"/>
        <end position="1794"/>
    </location>
</feature>
<feature type="non-terminal residue" evidence="3">
    <location>
        <position position="2506"/>
    </location>
</feature>
<feature type="compositionally biased region" description="Basic and acidic residues" evidence="1">
    <location>
        <begin position="1103"/>
        <end position="1116"/>
    </location>
</feature>
<feature type="compositionally biased region" description="Basic and acidic residues" evidence="1">
    <location>
        <begin position="2497"/>
        <end position="2506"/>
    </location>
</feature>
<feature type="compositionally biased region" description="Polar residues" evidence="1">
    <location>
        <begin position="2454"/>
        <end position="2470"/>
    </location>
</feature>
<feature type="region of interest" description="Disordered" evidence="1">
    <location>
        <begin position="2191"/>
        <end position="2506"/>
    </location>
</feature>
<dbReference type="GO" id="GO:0046854">
    <property type="term" value="P:phosphatidylinositol phosphate biosynthetic process"/>
    <property type="evidence" value="ECO:0007669"/>
    <property type="project" value="TreeGrafter"/>
</dbReference>
<organism evidence="3 4">
    <name type="scientific">Lunasporangiospora selenospora</name>
    <dbReference type="NCBI Taxonomy" id="979761"/>
    <lineage>
        <taxon>Eukaryota</taxon>
        <taxon>Fungi</taxon>
        <taxon>Fungi incertae sedis</taxon>
        <taxon>Mucoromycota</taxon>
        <taxon>Mortierellomycotina</taxon>
        <taxon>Mortierellomycetes</taxon>
        <taxon>Mortierellales</taxon>
        <taxon>Mortierellaceae</taxon>
        <taxon>Lunasporangiospora</taxon>
    </lineage>
</organism>
<keyword evidence="4" id="KW-1185">Reference proteome</keyword>
<dbReference type="InterPro" id="IPR027483">
    <property type="entry name" value="PInositol-4-P-4/5-kinase_C_sf"/>
</dbReference>
<dbReference type="PANTHER" id="PTHR23086">
    <property type="entry name" value="PHOSPHATIDYLINOSITOL-4-PHOSPHATE 5-KINASE"/>
    <property type="match status" value="1"/>
</dbReference>
<feature type="region of interest" description="Disordered" evidence="1">
    <location>
        <begin position="1179"/>
        <end position="1203"/>
    </location>
</feature>
<feature type="compositionally biased region" description="Basic and acidic residues" evidence="1">
    <location>
        <begin position="52"/>
        <end position="62"/>
    </location>
</feature>